<comment type="caution">
    <text evidence="1">The sequence shown here is derived from an EMBL/GenBank/DDBJ whole genome shotgun (WGS) entry which is preliminary data.</text>
</comment>
<proteinExistence type="predicted"/>
<keyword evidence="2" id="KW-1185">Reference proteome</keyword>
<dbReference type="EMBL" id="JBJUIK010000016">
    <property type="protein sequence ID" value="KAL3500810.1"/>
    <property type="molecule type" value="Genomic_DNA"/>
</dbReference>
<evidence type="ECO:0000313" key="1">
    <source>
        <dbReference type="EMBL" id="KAL3500810.1"/>
    </source>
</evidence>
<name>A0ABD2Y250_9GENT</name>
<organism evidence="1 2">
    <name type="scientific">Cinchona calisaya</name>
    <dbReference type="NCBI Taxonomy" id="153742"/>
    <lineage>
        <taxon>Eukaryota</taxon>
        <taxon>Viridiplantae</taxon>
        <taxon>Streptophyta</taxon>
        <taxon>Embryophyta</taxon>
        <taxon>Tracheophyta</taxon>
        <taxon>Spermatophyta</taxon>
        <taxon>Magnoliopsida</taxon>
        <taxon>eudicotyledons</taxon>
        <taxon>Gunneridae</taxon>
        <taxon>Pentapetalae</taxon>
        <taxon>asterids</taxon>
        <taxon>lamiids</taxon>
        <taxon>Gentianales</taxon>
        <taxon>Rubiaceae</taxon>
        <taxon>Cinchonoideae</taxon>
        <taxon>Cinchoneae</taxon>
        <taxon>Cinchona</taxon>
    </lineage>
</organism>
<dbReference type="AlphaFoldDB" id="A0ABD2Y250"/>
<dbReference type="Proteomes" id="UP001630127">
    <property type="component" value="Unassembled WGS sequence"/>
</dbReference>
<reference evidence="1 2" key="1">
    <citation type="submission" date="2024-11" db="EMBL/GenBank/DDBJ databases">
        <title>A near-complete genome assembly of Cinchona calisaya.</title>
        <authorList>
            <person name="Lian D.C."/>
            <person name="Zhao X.W."/>
            <person name="Wei L."/>
        </authorList>
    </citation>
    <scope>NUCLEOTIDE SEQUENCE [LARGE SCALE GENOMIC DNA]</scope>
    <source>
        <tissue evidence="1">Nenye</tissue>
    </source>
</reference>
<gene>
    <name evidence="1" type="ORF">ACH5RR_039903</name>
</gene>
<protein>
    <submittedName>
        <fullName evidence="1">Uncharacterized protein</fullName>
    </submittedName>
</protein>
<evidence type="ECO:0000313" key="2">
    <source>
        <dbReference type="Proteomes" id="UP001630127"/>
    </source>
</evidence>
<sequence>MFMTVEIFTLMGCATDKFSYKLSLMDIGLNGSASFNYLFKSIMEMATLGSVAHDHASSSEDFLEAYRDAKKDIAKLSKKRLLRLLYLLEKKAAESEEATTAADL</sequence>
<accession>A0ABD2Y250</accession>